<proteinExistence type="predicted"/>
<keyword evidence="3" id="KW-1185">Reference proteome</keyword>
<dbReference type="InterPro" id="IPR018959">
    <property type="entry name" value="DUF1989"/>
</dbReference>
<evidence type="ECO:0000313" key="2">
    <source>
        <dbReference type="EMBL" id="KPI44115.1"/>
    </source>
</evidence>
<comment type="caution">
    <text evidence="2">The sequence shown here is derived from an EMBL/GenBank/DDBJ whole genome shotgun (WGS) entry which is preliminary data.</text>
</comment>
<dbReference type="GeneID" id="28738632"/>
<evidence type="ECO:0000313" key="3">
    <source>
        <dbReference type="Proteomes" id="UP000038010"/>
    </source>
</evidence>
<organism evidence="2 3">
    <name type="scientific">Cyphellophora attinorum</name>
    <dbReference type="NCBI Taxonomy" id="1664694"/>
    <lineage>
        <taxon>Eukaryota</taxon>
        <taxon>Fungi</taxon>
        <taxon>Dikarya</taxon>
        <taxon>Ascomycota</taxon>
        <taxon>Pezizomycotina</taxon>
        <taxon>Eurotiomycetes</taxon>
        <taxon>Chaetothyriomycetidae</taxon>
        <taxon>Chaetothyriales</taxon>
        <taxon>Cyphellophoraceae</taxon>
        <taxon>Cyphellophora</taxon>
    </lineage>
</organism>
<dbReference type="RefSeq" id="XP_018004078.1">
    <property type="nucleotide sequence ID" value="XM_018146752.1"/>
</dbReference>
<feature type="domain" description="DUF1989" evidence="1">
    <location>
        <begin position="38"/>
        <end position="149"/>
    </location>
</feature>
<accession>A0A0N1P1Q7</accession>
<dbReference type="OrthoDB" id="504708at2759"/>
<name>A0A0N1P1Q7_9EURO</name>
<reference evidence="2 3" key="1">
    <citation type="submission" date="2015-06" db="EMBL/GenBank/DDBJ databases">
        <title>Draft genome of the ant-associated black yeast Phialophora attae CBS 131958.</title>
        <authorList>
            <person name="Moreno L.F."/>
            <person name="Stielow B.J."/>
            <person name="de Hoog S."/>
            <person name="Vicente V.A."/>
            <person name="Weiss V.A."/>
            <person name="de Vries M."/>
            <person name="Cruz L.M."/>
            <person name="Souza E.M."/>
        </authorList>
    </citation>
    <scope>NUCLEOTIDE SEQUENCE [LARGE SCALE GENOMIC DNA]</scope>
    <source>
        <strain evidence="2 3">CBS 131958</strain>
    </source>
</reference>
<dbReference type="AlphaFoldDB" id="A0A0N1P1Q7"/>
<dbReference type="VEuPathDB" id="FungiDB:AB675_6458"/>
<gene>
    <name evidence="2" type="ORF">AB675_6458</name>
</gene>
<dbReference type="Pfam" id="PF09347">
    <property type="entry name" value="DUF1989"/>
    <property type="match status" value="1"/>
</dbReference>
<dbReference type="PANTHER" id="PTHR31527">
    <property type="entry name" value="RE64534P"/>
    <property type="match status" value="1"/>
</dbReference>
<dbReference type="PANTHER" id="PTHR31527:SF0">
    <property type="entry name" value="RE64534P"/>
    <property type="match status" value="1"/>
</dbReference>
<dbReference type="Proteomes" id="UP000038010">
    <property type="component" value="Unassembled WGS sequence"/>
</dbReference>
<protein>
    <recommendedName>
        <fullName evidence="1">DUF1989 domain-containing protein</fullName>
    </recommendedName>
</protein>
<evidence type="ECO:0000259" key="1">
    <source>
        <dbReference type="Pfam" id="PF09347"/>
    </source>
</evidence>
<dbReference type="EMBL" id="LFJN01000004">
    <property type="protein sequence ID" value="KPI44115.1"/>
    <property type="molecule type" value="Genomic_DNA"/>
</dbReference>
<sequence length="175" mass="18729">MPTSSARKVQILPARSGAAIRLSEGQTIEIINVHGTQRITISVGDALISNHRTPMLTVVADTSAGVHDTLIAACDKYRYAELGATGYHPSCTDNFREALQRIGLATEHVPSPLNLFMNVPVAENGNLHFANPTSKAGQFITLKAEMDIILVMSACPQDITAVNGMGCTDVHYIVS</sequence>